<dbReference type="SUPFAM" id="SSF55455">
    <property type="entry name" value="SRF-like"/>
    <property type="match status" value="1"/>
</dbReference>
<keyword evidence="5" id="KW-0539">Nucleus</keyword>
<accession>A0ABD3EFD6</accession>
<proteinExistence type="predicted"/>
<evidence type="ECO:0000256" key="4">
    <source>
        <dbReference type="ARBA" id="ARBA00023163"/>
    </source>
</evidence>
<protein>
    <recommendedName>
        <fullName evidence="6">MADS-box domain-containing protein</fullName>
    </recommendedName>
</protein>
<dbReference type="CDD" id="cd00266">
    <property type="entry name" value="MADS_SRF_like"/>
    <property type="match status" value="1"/>
</dbReference>
<dbReference type="AlphaFoldDB" id="A0ABD3EFD6"/>
<dbReference type="PANTHER" id="PTHR11945:SF387">
    <property type="entry name" value="AGAMOUS-LIKE MADS-BOX PROTEIN AGL80"/>
    <property type="match status" value="1"/>
</dbReference>
<dbReference type="GO" id="GO:0005634">
    <property type="term" value="C:nucleus"/>
    <property type="evidence" value="ECO:0007669"/>
    <property type="project" value="UniProtKB-SubCell"/>
</dbReference>
<keyword evidence="3" id="KW-0238">DNA-binding</keyword>
<dbReference type="PANTHER" id="PTHR11945">
    <property type="entry name" value="MADS BOX PROTEIN"/>
    <property type="match status" value="1"/>
</dbReference>
<dbReference type="PRINTS" id="PR00404">
    <property type="entry name" value="MADSDOMAIN"/>
</dbReference>
<evidence type="ECO:0000259" key="6">
    <source>
        <dbReference type="PROSITE" id="PS50066"/>
    </source>
</evidence>
<evidence type="ECO:0000256" key="3">
    <source>
        <dbReference type="ARBA" id="ARBA00023125"/>
    </source>
</evidence>
<evidence type="ECO:0000313" key="8">
    <source>
        <dbReference type="Proteomes" id="UP001632038"/>
    </source>
</evidence>
<keyword evidence="4" id="KW-0804">Transcription</keyword>
<dbReference type="InterPro" id="IPR036879">
    <property type="entry name" value="TF_MADSbox_sf"/>
</dbReference>
<sequence length="252" mass="28611">MARKKIVLSYIVNDINRKASLRKRRRGLVNKVKEISTLCAVDACAVIYSPNNHVPEVWPSPERARALLARYLAVPKIERGDKELNPESFMRKRIKKIREKMVRISKENKQTDLHRFMYRCMAGRDNMNCLDISDWTEMDCVVNQVIWDIRMRMEKFVVIGGGFGQGPSTCDMALMAPPPPVAFVALPPPVVSVAPPPPPPAVVEEDSMNNSLMDMLLSPTDERSTGLDYGIGAVTYPYLFNGWDMWLKNDEI</sequence>
<gene>
    <name evidence="7" type="ORF">CASFOL_002615</name>
</gene>
<evidence type="ECO:0000256" key="2">
    <source>
        <dbReference type="ARBA" id="ARBA00023015"/>
    </source>
</evidence>
<dbReference type="GO" id="GO:0003677">
    <property type="term" value="F:DNA binding"/>
    <property type="evidence" value="ECO:0007669"/>
    <property type="project" value="UniProtKB-KW"/>
</dbReference>
<dbReference type="PROSITE" id="PS50066">
    <property type="entry name" value="MADS_BOX_2"/>
    <property type="match status" value="1"/>
</dbReference>
<evidence type="ECO:0000256" key="5">
    <source>
        <dbReference type="ARBA" id="ARBA00023242"/>
    </source>
</evidence>
<dbReference type="Pfam" id="PF00319">
    <property type="entry name" value="SRF-TF"/>
    <property type="match status" value="1"/>
</dbReference>
<dbReference type="InterPro" id="IPR033897">
    <property type="entry name" value="SRF-like_MADS-box"/>
</dbReference>
<feature type="domain" description="MADS-box" evidence="6">
    <location>
        <begin position="1"/>
        <end position="56"/>
    </location>
</feature>
<evidence type="ECO:0000256" key="1">
    <source>
        <dbReference type="ARBA" id="ARBA00004123"/>
    </source>
</evidence>
<dbReference type="Proteomes" id="UP001632038">
    <property type="component" value="Unassembled WGS sequence"/>
</dbReference>
<keyword evidence="2" id="KW-0805">Transcription regulation</keyword>
<name>A0ABD3EFD6_9LAMI</name>
<comment type="subcellular location">
    <subcellularLocation>
        <location evidence="1">Nucleus</location>
    </subcellularLocation>
</comment>
<dbReference type="Gene3D" id="3.40.1810.10">
    <property type="entry name" value="Transcription factor, MADS-box"/>
    <property type="match status" value="1"/>
</dbReference>
<keyword evidence="8" id="KW-1185">Reference proteome</keyword>
<organism evidence="7 8">
    <name type="scientific">Castilleja foliolosa</name>
    <dbReference type="NCBI Taxonomy" id="1961234"/>
    <lineage>
        <taxon>Eukaryota</taxon>
        <taxon>Viridiplantae</taxon>
        <taxon>Streptophyta</taxon>
        <taxon>Embryophyta</taxon>
        <taxon>Tracheophyta</taxon>
        <taxon>Spermatophyta</taxon>
        <taxon>Magnoliopsida</taxon>
        <taxon>eudicotyledons</taxon>
        <taxon>Gunneridae</taxon>
        <taxon>Pentapetalae</taxon>
        <taxon>asterids</taxon>
        <taxon>lamiids</taxon>
        <taxon>Lamiales</taxon>
        <taxon>Orobanchaceae</taxon>
        <taxon>Pedicularideae</taxon>
        <taxon>Castillejinae</taxon>
        <taxon>Castilleja</taxon>
    </lineage>
</organism>
<comment type="caution">
    <text evidence="7">The sequence shown here is derived from an EMBL/GenBank/DDBJ whole genome shotgun (WGS) entry which is preliminary data.</text>
</comment>
<reference evidence="8" key="1">
    <citation type="journal article" date="2024" name="IScience">
        <title>Strigolactones Initiate the Formation of Haustorium-like Structures in Castilleja.</title>
        <authorList>
            <person name="Buerger M."/>
            <person name="Peterson D."/>
            <person name="Chory J."/>
        </authorList>
    </citation>
    <scope>NUCLEOTIDE SEQUENCE [LARGE SCALE GENOMIC DNA]</scope>
</reference>
<dbReference type="EMBL" id="JAVIJP010000005">
    <property type="protein sequence ID" value="KAL3652934.1"/>
    <property type="molecule type" value="Genomic_DNA"/>
</dbReference>
<evidence type="ECO:0000313" key="7">
    <source>
        <dbReference type="EMBL" id="KAL3652934.1"/>
    </source>
</evidence>
<dbReference type="InterPro" id="IPR002100">
    <property type="entry name" value="TF_MADSbox"/>
</dbReference>
<dbReference type="SMART" id="SM00432">
    <property type="entry name" value="MADS"/>
    <property type="match status" value="1"/>
</dbReference>